<dbReference type="EMBL" id="CWGI01000001">
    <property type="protein sequence ID" value="CRX37234.1"/>
    <property type="molecule type" value="Genomic_DNA"/>
</dbReference>
<accession>A0A0G7ZNM8</accession>
<evidence type="ECO:0000313" key="1">
    <source>
        <dbReference type="EMBL" id="CRX37234.1"/>
    </source>
</evidence>
<dbReference type="Proteomes" id="UP000242141">
    <property type="component" value="Unassembled WGS sequence"/>
</dbReference>
<evidence type="ECO:0000313" key="2">
    <source>
        <dbReference type="Proteomes" id="UP000242141"/>
    </source>
</evidence>
<reference evidence="2" key="1">
    <citation type="submission" date="2015-05" db="EMBL/GenBank/DDBJ databases">
        <authorList>
            <person name="Collingro A."/>
        </authorList>
    </citation>
    <scope>NUCLEOTIDE SEQUENCE [LARGE SCALE GENOMIC DNA]</scope>
    <source>
        <strain evidence="2">Ps</strain>
    </source>
</reference>
<organism evidence="1 2">
    <name type="scientific">Candidatus Hepatoplasma crinochetorum</name>
    <dbReference type="NCBI Taxonomy" id="295596"/>
    <lineage>
        <taxon>Bacteria</taxon>
        <taxon>Bacillati</taxon>
        <taxon>Mycoplasmatota</taxon>
        <taxon>Mollicutes</taxon>
        <taxon>Candidatus Hepatoplasmataceae</taxon>
        <taxon>Candidatus Hepatoplasma</taxon>
    </lineage>
</organism>
<gene>
    <name evidence="1" type="ORF">HEPPS_04640</name>
</gene>
<name>A0A0G7ZNM8_9MOLU</name>
<proteinExistence type="predicted"/>
<protein>
    <submittedName>
        <fullName evidence="1">Uncharacterized protein</fullName>
    </submittedName>
</protein>
<keyword evidence="2" id="KW-1185">Reference proteome</keyword>
<sequence length="268" mass="32871">MSIFKKVDYSKIKDELLNYSVLEIKKYLNNNFIYFPHNGYQKTNYSLKWLINKFIIEILHEPGYDFYINNILKDNKIEFLELYLNSIVFFDFYLSSKNFKINENLIDSLNGIRNSIINIINNNNIDSIKENIEYKNKSIIFYKFINKDIKTLINNLNNKDWRDQMIKFFNEKKIIEREKILCWFNEHMGNKIRKEINNYFFNKMRINDLFFDLNNLYKHLDKTNNSNEKQITKYEDYKKLSKEQKYKKTEEDARLILYILIEYENKIN</sequence>
<dbReference type="AlphaFoldDB" id="A0A0G7ZNM8"/>